<dbReference type="RefSeq" id="XP_002956419.1">
    <property type="nucleotide sequence ID" value="XM_002956373.1"/>
</dbReference>
<organism evidence="4">
    <name type="scientific">Volvox carteri f. nagariensis</name>
    <dbReference type="NCBI Taxonomy" id="3068"/>
    <lineage>
        <taxon>Eukaryota</taxon>
        <taxon>Viridiplantae</taxon>
        <taxon>Chlorophyta</taxon>
        <taxon>core chlorophytes</taxon>
        <taxon>Chlorophyceae</taxon>
        <taxon>CS clade</taxon>
        <taxon>Chlamydomonadales</taxon>
        <taxon>Volvocaceae</taxon>
        <taxon>Volvox</taxon>
    </lineage>
</organism>
<keyword evidence="1" id="KW-0175">Coiled coil</keyword>
<evidence type="ECO:0000256" key="1">
    <source>
        <dbReference type="SAM" id="Coils"/>
    </source>
</evidence>
<feature type="compositionally biased region" description="Basic and acidic residues" evidence="2">
    <location>
        <begin position="138"/>
        <end position="152"/>
    </location>
</feature>
<dbReference type="OrthoDB" id="553382at2759"/>
<accession>D8UCJ6</accession>
<proteinExistence type="predicted"/>
<feature type="region of interest" description="Disordered" evidence="2">
    <location>
        <begin position="18"/>
        <end position="164"/>
    </location>
</feature>
<name>D8UCJ6_VOLCA</name>
<evidence type="ECO:0000313" key="3">
    <source>
        <dbReference type="EMBL" id="EFJ42563.1"/>
    </source>
</evidence>
<feature type="compositionally biased region" description="Low complexity" evidence="2">
    <location>
        <begin position="1347"/>
        <end position="1364"/>
    </location>
</feature>
<feature type="region of interest" description="Disordered" evidence="2">
    <location>
        <begin position="1347"/>
        <end position="1366"/>
    </location>
</feature>
<dbReference type="GeneID" id="9619312"/>
<gene>
    <name evidence="3" type="ORF">VOLCADRAFT_107200</name>
</gene>
<evidence type="ECO:0000256" key="2">
    <source>
        <dbReference type="SAM" id="MobiDB-lite"/>
    </source>
</evidence>
<feature type="compositionally biased region" description="Low complexity" evidence="2">
    <location>
        <begin position="18"/>
        <end position="30"/>
    </location>
</feature>
<reference evidence="3 4" key="1">
    <citation type="journal article" date="2010" name="Science">
        <title>Genomic analysis of organismal complexity in the multicellular green alga Volvox carteri.</title>
        <authorList>
            <person name="Prochnik S.E."/>
            <person name="Umen J."/>
            <person name="Nedelcu A.M."/>
            <person name="Hallmann A."/>
            <person name="Miller S.M."/>
            <person name="Nishii I."/>
            <person name="Ferris P."/>
            <person name="Kuo A."/>
            <person name="Mitros T."/>
            <person name="Fritz-Laylin L.K."/>
            <person name="Hellsten U."/>
            <person name="Chapman J."/>
            <person name="Simakov O."/>
            <person name="Rensing S.A."/>
            <person name="Terry A."/>
            <person name="Pangilinan J."/>
            <person name="Kapitonov V."/>
            <person name="Jurka J."/>
            <person name="Salamov A."/>
            <person name="Shapiro H."/>
            <person name="Schmutz J."/>
            <person name="Grimwood J."/>
            <person name="Lindquist E."/>
            <person name="Lucas S."/>
            <person name="Grigoriev I.V."/>
            <person name="Schmitt R."/>
            <person name="Kirk D."/>
            <person name="Rokhsar D.S."/>
        </authorList>
    </citation>
    <scope>NUCLEOTIDE SEQUENCE [LARGE SCALE GENOMIC DNA]</scope>
    <source>
        <strain evidence="4">f. Nagariensis / Eve</strain>
    </source>
</reference>
<dbReference type="InParanoid" id="D8UCJ6"/>
<feature type="coiled-coil region" evidence="1">
    <location>
        <begin position="412"/>
        <end position="452"/>
    </location>
</feature>
<feature type="region of interest" description="Disordered" evidence="2">
    <location>
        <begin position="1463"/>
        <end position="1508"/>
    </location>
</feature>
<feature type="region of interest" description="Disordered" evidence="2">
    <location>
        <begin position="1002"/>
        <end position="1044"/>
    </location>
</feature>
<dbReference type="EMBL" id="GL378381">
    <property type="protein sequence ID" value="EFJ42563.1"/>
    <property type="molecule type" value="Genomic_DNA"/>
</dbReference>
<feature type="region of interest" description="Disordered" evidence="2">
    <location>
        <begin position="1408"/>
        <end position="1450"/>
    </location>
</feature>
<feature type="compositionally biased region" description="Gly residues" evidence="2">
    <location>
        <begin position="1421"/>
        <end position="1437"/>
    </location>
</feature>
<protein>
    <recommendedName>
        <fullName evidence="5">Sfi1 spindle body domain-containing protein</fullName>
    </recommendedName>
</protein>
<feature type="region of interest" description="Disordered" evidence="2">
    <location>
        <begin position="951"/>
        <end position="990"/>
    </location>
</feature>
<feature type="region of interest" description="Disordered" evidence="2">
    <location>
        <begin position="903"/>
        <end position="928"/>
    </location>
</feature>
<feature type="compositionally biased region" description="Low complexity" evidence="2">
    <location>
        <begin position="688"/>
        <end position="707"/>
    </location>
</feature>
<feature type="compositionally biased region" description="Low complexity" evidence="2">
    <location>
        <begin position="730"/>
        <end position="739"/>
    </location>
</feature>
<evidence type="ECO:0000313" key="4">
    <source>
        <dbReference type="Proteomes" id="UP000001058"/>
    </source>
</evidence>
<feature type="compositionally biased region" description="Polar residues" evidence="2">
    <location>
        <begin position="35"/>
        <end position="50"/>
    </location>
</feature>
<evidence type="ECO:0008006" key="5">
    <source>
        <dbReference type="Google" id="ProtNLM"/>
    </source>
</evidence>
<sequence>MNLEGPAPAMSFAAALPGATSSASPRPAAAHDSGAPTQPCGSSQMVSSEANDPDTDTAGDDQPSRWQLLVKRMNAEVPTTGLSPAAAKPTHSPNATPSDQASSPIGQRGAGAVQYGSPALRQKHASPRAPTEQAGSRIEPKRDQYDRTETRHSPLRSCSTDADTGYAHAHVPGSAVRRLAAPSRPSTVSAAARYNSANRRYQPASGHLDADVTTATSASPYERAVAALQQAEQQLRVHKQYRGGGGGGDGATHAVVPAVASPASGALAAAERFLATGQLCNAPVVVHRATAMYGNTHVASRLGVDQVCDHDSNPGSFEEVARGLVNRLTSSVRLGLGLPGATAAAATGPLVHSYALLEPPPAQHVAAAAALAAAAAAGKAESSGRAAAAAAVTAAPELELQVAMQGLMAAARQASSEEAQQAEQQRKRREAAEAAEAAIAAVEERAAQLARVVLYLRLWRTAARWSRRETDELAAGLNTSRLRRYFAAWRTAARAARAERLAAEALELAAEARWEQVAHRFRRLWLLHYSLVAWRRAATAGLEARRRQAVVAGELSRERQAAALRKATADRFRRLWLLHSHMRVWRTAARAQATARLVAGGGGSATAAAATASGGQVVQQHLAPHTTQQRRSAAVAALLNRLRSQREAFRGPVAAAAGAGASCAAASAAGLGSDGYGGASSGGDDNGGHAVQPAAAAAAPTASRPFPGLNHWIRPEVMRGRRGAGGGAASKGSVAAAAAPPQPPLPPGCSGSRVTVPLPFQLSTSVRARCRRDQVLAACAGTRHLVKGVAVPPAAANDPWVTTVAAAAPHGPTMAPAAVAPVWAAECGAVGRRGRSCGGGGCDSQGTDTALETLRQVVRQRHQQRVMVVEAAAAAGAGPCGGVPPAVGASVLLTEGGQRAVGAWQLEPGPGGGGPRRDAAPRNTVRGQAVATTASAAAAVGFGGLLETFPSSASSEWSDREEGAGALGGSQRQQQEGEGGVGEQEEEEDMRPLAVAAVGDPGVDQQHVREEEEPAAPGSADSEAVSEDDRGRQQLPRGGRPTSNTAVALAVGGVGPSLAGGLTAVDLERLRAAEIRKRRAADDRARRVASELVAHMTQLAVVHCRRGTLKWYGLQPWIQLAALARRAALTALRHFSAGLLRRALLRGPRPWVLVNSIFKLWLAARPEPDWGSSAESPPPWRWAAVVTGSERGCGCGWWDVRCAVCSEERVARAVLGRLIAWVRAASLHRRHVHQRVLLGLMRAARASWAAQADAVEHCWRRRVWSCLQGWRVAAERQASERLLWELQRQHELEVALGRRTARRVLAEWRRLQLEAAEQRTALQHRSQKWAKVQGWLAEVQMARSVGNRAGSASSSGSGAATGGVPTERASYSSQAAACGGASETVAEKGTAAVPADNVADLLNGDVVSGGSDARARDPRGGRGGPISSGGHGGGGGRDVCCNEDDPLGLGPLEEQLQQFSLGPSYLGLQEPPSGGRNDPWVTGGGGGSGSRRRQAWHSKGAAAAGRHCDSGDATASAAVATTASVAPLPPMGPAAPLPGLESNCERAKSHKWAAARRKPAADPLAAPPVLANRQQRLARYLSGRSAGGAGTQPVANVQWGNGRPSVMWVSQVCAHIL</sequence>
<keyword evidence="4" id="KW-1185">Reference proteome</keyword>
<dbReference type="KEGG" id="vcn:VOLCADRAFT_107200"/>
<feature type="region of interest" description="Disordered" evidence="2">
    <location>
        <begin position="678"/>
        <end position="750"/>
    </location>
</feature>
<feature type="compositionally biased region" description="Polar residues" evidence="2">
    <location>
        <begin position="91"/>
        <end position="105"/>
    </location>
</feature>
<dbReference type="Proteomes" id="UP000001058">
    <property type="component" value="Unassembled WGS sequence"/>
</dbReference>